<name>A0ACC6P0R0_9BURK</name>
<keyword evidence="2" id="KW-1185">Reference proteome</keyword>
<comment type="caution">
    <text evidence="1">The sequence shown here is derived from an EMBL/GenBank/DDBJ whole genome shotgun (WGS) entry which is preliminary data.</text>
</comment>
<evidence type="ECO:0000313" key="2">
    <source>
        <dbReference type="Proteomes" id="UP001364695"/>
    </source>
</evidence>
<organism evidence="1 2">
    <name type="scientific">Amphibiibacter pelophylacis</name>
    <dbReference type="NCBI Taxonomy" id="1799477"/>
    <lineage>
        <taxon>Bacteria</taxon>
        <taxon>Pseudomonadati</taxon>
        <taxon>Pseudomonadota</taxon>
        <taxon>Betaproteobacteria</taxon>
        <taxon>Burkholderiales</taxon>
        <taxon>Sphaerotilaceae</taxon>
        <taxon>Amphibiibacter</taxon>
    </lineage>
</organism>
<reference evidence="1" key="1">
    <citation type="submission" date="2023-10" db="EMBL/GenBank/DDBJ databases">
        <title>Amphibacter perezi, gen. nov., sp. nov. a novel taxa of the family Comamonadaceae, class Betaproteobacteria isolated from the skin microbiota of Pelophylax perezi from different populations.</title>
        <authorList>
            <person name="Costa S."/>
            <person name="Proenca D.N."/>
            <person name="Lopes I."/>
            <person name="Morais P.V."/>
        </authorList>
    </citation>
    <scope>NUCLEOTIDE SEQUENCE</scope>
    <source>
        <strain evidence="1">SL12-8</strain>
    </source>
</reference>
<gene>
    <name evidence="1" type="ORF">RV045_05110</name>
</gene>
<evidence type="ECO:0000313" key="1">
    <source>
        <dbReference type="EMBL" id="MEJ7137812.1"/>
    </source>
</evidence>
<dbReference type="Proteomes" id="UP001364695">
    <property type="component" value="Unassembled WGS sequence"/>
</dbReference>
<sequence length="223" mass="24463">MSRISRRFLHFVRSRPRLWGSVLAGLLVWALLPLAGLNEEGPRFLLAWNAAVLLFLALMMVLMTGADARLLRRRASEQDVGQIAVLAFTLATTLISLVAVVIELPDVKALTPGLRALHLGLAALTVVSSWLFMHTMFAQHYAHVYTLEQARCGHGGLAFPGSEAPDYWDFMYFACVIGTSGQTADVSFESRPLRRVGLAHCIASYFFNITVVAMAINLAAGLF</sequence>
<protein>
    <submittedName>
        <fullName evidence="1">DUF1345 domain-containing protein</fullName>
    </submittedName>
</protein>
<accession>A0ACC6P0R0</accession>
<proteinExistence type="predicted"/>
<dbReference type="EMBL" id="JAWDIE010000006">
    <property type="protein sequence ID" value="MEJ7137812.1"/>
    <property type="molecule type" value="Genomic_DNA"/>
</dbReference>